<accession>A0A4E0PXD6</accession>
<dbReference type="Proteomes" id="UP000297295">
    <property type="component" value="Unassembled WGS sequence"/>
</dbReference>
<keyword evidence="3" id="KW-0408">Iron</keyword>
<evidence type="ECO:0000313" key="7">
    <source>
        <dbReference type="Proteomes" id="UP000297295"/>
    </source>
</evidence>
<protein>
    <recommendedName>
        <fullName evidence="5">Iron-binding zinc finger CDGSH type domain-containing protein</fullName>
    </recommendedName>
</protein>
<dbReference type="GO" id="GO:0046872">
    <property type="term" value="F:metal ion binding"/>
    <property type="evidence" value="ECO:0007669"/>
    <property type="project" value="UniProtKB-KW"/>
</dbReference>
<keyword evidence="4" id="KW-0411">Iron-sulfur</keyword>
<dbReference type="RefSeq" id="WP_135390368.1">
    <property type="nucleotide sequence ID" value="NZ_PGGK01000014.1"/>
</dbReference>
<dbReference type="InterPro" id="IPR042216">
    <property type="entry name" value="MitoNEET_CISD"/>
</dbReference>
<dbReference type="Gene3D" id="3.40.5.90">
    <property type="entry name" value="CDGSH iron-sulfur domain, mitoNEET-type"/>
    <property type="match status" value="1"/>
</dbReference>
<evidence type="ECO:0000256" key="4">
    <source>
        <dbReference type="ARBA" id="ARBA00023014"/>
    </source>
</evidence>
<name>A0A4E0PXD6_9EURY</name>
<evidence type="ECO:0000256" key="2">
    <source>
        <dbReference type="ARBA" id="ARBA00022723"/>
    </source>
</evidence>
<dbReference type="AlphaFoldDB" id="A0A4E0PXD6"/>
<evidence type="ECO:0000313" key="6">
    <source>
        <dbReference type="EMBL" id="TGC07523.1"/>
    </source>
</evidence>
<organism evidence="6 7">
    <name type="scientific">Methanolobus halotolerans</name>
    <dbReference type="NCBI Taxonomy" id="2052935"/>
    <lineage>
        <taxon>Archaea</taxon>
        <taxon>Methanobacteriati</taxon>
        <taxon>Methanobacteriota</taxon>
        <taxon>Stenosarchaea group</taxon>
        <taxon>Methanomicrobia</taxon>
        <taxon>Methanosarcinales</taxon>
        <taxon>Methanosarcinaceae</taxon>
        <taxon>Methanolobus</taxon>
    </lineage>
</organism>
<evidence type="ECO:0000259" key="5">
    <source>
        <dbReference type="SMART" id="SM00704"/>
    </source>
</evidence>
<gene>
    <name evidence="6" type="ORF">CUN85_11055</name>
</gene>
<evidence type="ECO:0000256" key="1">
    <source>
        <dbReference type="ARBA" id="ARBA00022714"/>
    </source>
</evidence>
<dbReference type="OrthoDB" id="5781at2157"/>
<dbReference type="GO" id="GO:0005737">
    <property type="term" value="C:cytoplasm"/>
    <property type="evidence" value="ECO:0007669"/>
    <property type="project" value="UniProtKB-ARBA"/>
</dbReference>
<comment type="caution">
    <text evidence="6">The sequence shown here is derived from an EMBL/GenBank/DDBJ whole genome shotgun (WGS) entry which is preliminary data.</text>
</comment>
<reference evidence="6 7" key="1">
    <citation type="submission" date="2017-11" db="EMBL/GenBank/DDBJ databases">
        <title>Isolation and Characterization of Methanogenic Archaea from Saline Meromictic Lake at Siberia.</title>
        <authorList>
            <person name="Shen Y."/>
            <person name="Huang H.-H."/>
            <person name="Lai M.-C."/>
            <person name="Chen S.-C."/>
        </authorList>
    </citation>
    <scope>NUCLEOTIDE SEQUENCE [LARGE SCALE GENOMIC DNA]</scope>
    <source>
        <strain evidence="6 7">SY-01</strain>
    </source>
</reference>
<evidence type="ECO:0000256" key="3">
    <source>
        <dbReference type="ARBA" id="ARBA00023004"/>
    </source>
</evidence>
<dbReference type="Pfam" id="PF09360">
    <property type="entry name" value="zf-CDGSH"/>
    <property type="match status" value="1"/>
</dbReference>
<proteinExistence type="predicted"/>
<keyword evidence="2" id="KW-0479">Metal-binding</keyword>
<dbReference type="InterPro" id="IPR018967">
    <property type="entry name" value="FeS-contain_CDGSH-typ"/>
</dbReference>
<sequence length="66" mass="7395">MSVTIKVMDDGPFMVMGDFDIVDMEGRKFQFDKAQPIALCRCGKSASEPFCDGNHITMAYKSRVRA</sequence>
<keyword evidence="1" id="KW-0001">2Fe-2S</keyword>
<dbReference type="GO" id="GO:0051537">
    <property type="term" value="F:2 iron, 2 sulfur cluster binding"/>
    <property type="evidence" value="ECO:0007669"/>
    <property type="project" value="UniProtKB-KW"/>
</dbReference>
<keyword evidence="7" id="KW-1185">Reference proteome</keyword>
<dbReference type="SMART" id="SM00704">
    <property type="entry name" value="ZnF_CDGSH"/>
    <property type="match status" value="1"/>
</dbReference>
<feature type="domain" description="Iron-binding zinc finger CDGSH type" evidence="5">
    <location>
        <begin position="27"/>
        <end position="61"/>
    </location>
</feature>
<dbReference type="EMBL" id="PGGK01000014">
    <property type="protein sequence ID" value="TGC07523.1"/>
    <property type="molecule type" value="Genomic_DNA"/>
</dbReference>